<sequence>MESTKTYLIGTCYLCSRCLYCNKDTLLKTCECIKTQVPNRKNRTKEVPWAFKLNYRENFSTKQLVLLETQKEICNYNINFSSDFQFSLCSSCNAKWYRAKSSEITNKRKYKKKPSLDDDTFIDNNLSTNYDNNSYDITDSNYGVPIHKYETNKSQE</sequence>
<organism evidence="1 2">
    <name type="scientific">Gigaspora margarita</name>
    <dbReference type="NCBI Taxonomy" id="4874"/>
    <lineage>
        <taxon>Eukaryota</taxon>
        <taxon>Fungi</taxon>
        <taxon>Fungi incertae sedis</taxon>
        <taxon>Mucoromycota</taxon>
        <taxon>Glomeromycotina</taxon>
        <taxon>Glomeromycetes</taxon>
        <taxon>Diversisporales</taxon>
        <taxon>Gigasporaceae</taxon>
        <taxon>Gigaspora</taxon>
    </lineage>
</organism>
<evidence type="ECO:0000313" key="1">
    <source>
        <dbReference type="EMBL" id="CAG8646750.1"/>
    </source>
</evidence>
<evidence type="ECO:0000313" key="2">
    <source>
        <dbReference type="Proteomes" id="UP000789901"/>
    </source>
</evidence>
<gene>
    <name evidence="1" type="ORF">GMARGA_LOCUS9137</name>
</gene>
<comment type="caution">
    <text evidence="1">The sequence shown here is derived from an EMBL/GenBank/DDBJ whole genome shotgun (WGS) entry which is preliminary data.</text>
</comment>
<reference evidence="1 2" key="1">
    <citation type="submission" date="2021-06" db="EMBL/GenBank/DDBJ databases">
        <authorList>
            <person name="Kallberg Y."/>
            <person name="Tangrot J."/>
            <person name="Rosling A."/>
        </authorList>
    </citation>
    <scope>NUCLEOTIDE SEQUENCE [LARGE SCALE GENOMIC DNA]</scope>
    <source>
        <strain evidence="1 2">120-4 pot B 10/14</strain>
    </source>
</reference>
<feature type="non-terminal residue" evidence="1">
    <location>
        <position position="156"/>
    </location>
</feature>
<accession>A0ABN7URZ0</accession>
<protein>
    <submittedName>
        <fullName evidence="1">39564_t:CDS:1</fullName>
    </submittedName>
</protein>
<keyword evidence="2" id="KW-1185">Reference proteome</keyword>
<name>A0ABN7URZ0_GIGMA</name>
<dbReference type="EMBL" id="CAJVQB010004828">
    <property type="protein sequence ID" value="CAG8646750.1"/>
    <property type="molecule type" value="Genomic_DNA"/>
</dbReference>
<proteinExistence type="predicted"/>
<dbReference type="Proteomes" id="UP000789901">
    <property type="component" value="Unassembled WGS sequence"/>
</dbReference>